<name>A0A1M5KRR9_9FLAO</name>
<dbReference type="EMBL" id="FQWF01000007">
    <property type="protein sequence ID" value="SHG55458.1"/>
    <property type="molecule type" value="Genomic_DNA"/>
</dbReference>
<protein>
    <submittedName>
        <fullName evidence="2">Uncharacterized protein</fullName>
    </submittedName>
</protein>
<organism evidence="2 3">
    <name type="scientific">Flavobacterium micromati</name>
    <dbReference type="NCBI Taxonomy" id="229205"/>
    <lineage>
        <taxon>Bacteria</taxon>
        <taxon>Pseudomonadati</taxon>
        <taxon>Bacteroidota</taxon>
        <taxon>Flavobacteriia</taxon>
        <taxon>Flavobacteriales</taxon>
        <taxon>Flavobacteriaceae</taxon>
        <taxon>Flavobacterium</taxon>
    </lineage>
</organism>
<evidence type="ECO:0000313" key="3">
    <source>
        <dbReference type="Proteomes" id="UP000184020"/>
    </source>
</evidence>
<keyword evidence="3" id="KW-1185">Reference proteome</keyword>
<dbReference type="AlphaFoldDB" id="A0A1M5KRR9"/>
<keyword evidence="1" id="KW-0812">Transmembrane</keyword>
<evidence type="ECO:0000313" key="2">
    <source>
        <dbReference type="EMBL" id="SHG55458.1"/>
    </source>
</evidence>
<dbReference type="Proteomes" id="UP000184020">
    <property type="component" value="Unassembled WGS sequence"/>
</dbReference>
<accession>A0A1M5KRR9</accession>
<feature type="transmembrane region" description="Helical" evidence="1">
    <location>
        <begin position="16"/>
        <end position="38"/>
    </location>
</feature>
<evidence type="ECO:0000256" key="1">
    <source>
        <dbReference type="SAM" id="Phobius"/>
    </source>
</evidence>
<sequence length="65" mass="7574">MVISVLRLKIIKSLMIVYYFKMVAMWIFIFTDTVYLIINEIAISKSSAAIIKLDKKLIPDCRFSN</sequence>
<reference evidence="3" key="1">
    <citation type="submission" date="2016-11" db="EMBL/GenBank/DDBJ databases">
        <authorList>
            <person name="Varghese N."/>
            <person name="Submissions S."/>
        </authorList>
    </citation>
    <scope>NUCLEOTIDE SEQUENCE [LARGE SCALE GENOMIC DNA]</scope>
    <source>
        <strain evidence="3">DSM 17659</strain>
    </source>
</reference>
<keyword evidence="1" id="KW-1133">Transmembrane helix</keyword>
<keyword evidence="1" id="KW-0472">Membrane</keyword>
<proteinExistence type="predicted"/>
<dbReference type="STRING" id="229205.SAMN05444372_10765"/>
<gene>
    <name evidence="2" type="ORF">SAMN05444372_10765</name>
</gene>